<dbReference type="SUPFAM" id="SSF51713">
    <property type="entry name" value="tRNA-guanine transglycosylase"/>
    <property type="match status" value="1"/>
</dbReference>
<dbReference type="InterPro" id="IPR036511">
    <property type="entry name" value="TGT-like_sf"/>
</dbReference>
<dbReference type="PANTHER" id="PTHR46064:SF1">
    <property type="entry name" value="QUEUINE TRNA-RIBOSYLTRANSFERASE ACCESSORY SUBUNIT 2"/>
    <property type="match status" value="1"/>
</dbReference>
<dbReference type="HAMAP" id="MF_03043">
    <property type="entry name" value="QTRT2"/>
    <property type="match status" value="1"/>
</dbReference>
<feature type="binding site" evidence="5">
    <location>
        <position position="375"/>
    </location>
    <ligand>
        <name>Zn(2+)</name>
        <dbReference type="ChEBI" id="CHEBI:29105"/>
    </ligand>
</feature>
<comment type="function">
    <text evidence="5">Non-catalytic subunit of the queuine tRNA-ribosyltransferase (TGT) that catalyzes the base-exchange of a guanine (G) residue with queuine (Q) at position 34 (anticodon wobble position) in tRNAs with GU(N) anticodons (tRNA-Asp, -Asn, -His and -Tyr), resulting in the hypermodified nucleoside queuosine (7-(((4,5-cis-dihydroxy-2-cyclopenten-1-yl)amino)methyl)-7-deazaguanosine).</text>
</comment>
<dbReference type="Pfam" id="PF01702">
    <property type="entry name" value="TGT"/>
    <property type="match status" value="1"/>
</dbReference>
<evidence type="ECO:0000256" key="3">
    <source>
        <dbReference type="ARBA" id="ARBA00022723"/>
    </source>
</evidence>
<proteinExistence type="inferred from homology"/>
<feature type="binding site" evidence="5">
    <location>
        <position position="344"/>
    </location>
    <ligand>
        <name>Zn(2+)</name>
        <dbReference type="ChEBI" id="CHEBI:29105"/>
    </ligand>
</feature>
<evidence type="ECO:0000256" key="1">
    <source>
        <dbReference type="ARBA" id="ARBA00022490"/>
    </source>
</evidence>
<dbReference type="GO" id="GO:0046872">
    <property type="term" value="F:metal ion binding"/>
    <property type="evidence" value="ECO:0007669"/>
    <property type="project" value="UniProtKB-KW"/>
</dbReference>
<organism evidence="8 9">
    <name type="scientific">Oleoguttula mirabilis</name>
    <dbReference type="NCBI Taxonomy" id="1507867"/>
    <lineage>
        <taxon>Eukaryota</taxon>
        <taxon>Fungi</taxon>
        <taxon>Dikarya</taxon>
        <taxon>Ascomycota</taxon>
        <taxon>Pezizomycotina</taxon>
        <taxon>Dothideomycetes</taxon>
        <taxon>Dothideomycetidae</taxon>
        <taxon>Mycosphaerellales</taxon>
        <taxon>Teratosphaeriaceae</taxon>
        <taxon>Oleoguttula</taxon>
    </lineage>
</organism>
<dbReference type="NCBIfam" id="TIGR00449">
    <property type="entry name" value="tgt_general"/>
    <property type="match status" value="1"/>
</dbReference>
<evidence type="ECO:0000256" key="4">
    <source>
        <dbReference type="ARBA" id="ARBA00022833"/>
    </source>
</evidence>
<feature type="domain" description="tRNA-guanine(15) transglycosylase-like" evidence="7">
    <location>
        <begin position="29"/>
        <end position="408"/>
    </location>
</feature>
<keyword evidence="1 5" id="KW-0963">Cytoplasm</keyword>
<evidence type="ECO:0000256" key="5">
    <source>
        <dbReference type="HAMAP-Rule" id="MF_03043"/>
    </source>
</evidence>
<dbReference type="Proteomes" id="UP001324427">
    <property type="component" value="Unassembled WGS sequence"/>
</dbReference>
<evidence type="ECO:0000259" key="7">
    <source>
        <dbReference type="Pfam" id="PF01702"/>
    </source>
</evidence>
<comment type="cofactor">
    <cofactor evidence="5">
        <name>Zn(2+)</name>
        <dbReference type="ChEBI" id="CHEBI:29105"/>
    </cofactor>
    <text evidence="5">Binds 1 zinc ion per subunit.</text>
</comment>
<reference evidence="8 9" key="1">
    <citation type="submission" date="2021-11" db="EMBL/GenBank/DDBJ databases">
        <title>Black yeast isolated from Biological Soil Crust.</title>
        <authorList>
            <person name="Kurbessoian T."/>
        </authorList>
    </citation>
    <scope>NUCLEOTIDE SEQUENCE [LARGE SCALE GENOMIC DNA]</scope>
    <source>
        <strain evidence="8 9">CCFEE 5522</strain>
    </source>
</reference>
<dbReference type="Gene3D" id="3.20.20.105">
    <property type="entry name" value="Queuine tRNA-ribosyltransferase-like"/>
    <property type="match status" value="1"/>
</dbReference>
<dbReference type="AlphaFoldDB" id="A0AAV9JAS0"/>
<feature type="binding site" evidence="5">
    <location>
        <position position="346"/>
    </location>
    <ligand>
        <name>Zn(2+)</name>
        <dbReference type="ChEBI" id="CHEBI:29105"/>
    </ligand>
</feature>
<comment type="subunit">
    <text evidence="5">Heterodimer of a catalytic subunit and an accessory subunit.</text>
</comment>
<evidence type="ECO:0000256" key="2">
    <source>
        <dbReference type="ARBA" id="ARBA00022694"/>
    </source>
</evidence>
<dbReference type="PANTHER" id="PTHR46064">
    <property type="entry name" value="QUEUINE TRNA-RIBOSYLTRANSFERASE ACCESSORY SUBUNIT 2"/>
    <property type="match status" value="1"/>
</dbReference>
<dbReference type="GO" id="GO:0006400">
    <property type="term" value="P:tRNA modification"/>
    <property type="evidence" value="ECO:0007669"/>
    <property type="project" value="InterPro"/>
</dbReference>
<feature type="region of interest" description="Disordered" evidence="6">
    <location>
        <begin position="452"/>
        <end position="477"/>
    </location>
</feature>
<dbReference type="InterPro" id="IPR028592">
    <property type="entry name" value="QTRTD1"/>
</dbReference>
<sequence>MEPTNQPKLEQLPAEMFTIIKAASNGIGPRLGTLALPGRKAIQTPHYLGLTSRGVVPHITQDNFARATSISGVYVGLEDFIEKAPPHTPPLYQFKPPDGSSPLRRFIALPEQTLLVLGARRTPPLAAPSANSNTHETVAVCTAVGFRTLRAEYYAEVVEGLKADIVVGLGDIPFGRALGHKRVVKATDRTIQWMQDHVTRRRAVVERTAQARLFAPLLPVSCAKQQHYIDSLTQDLASAISGLAAYDLASLGDLPDSLGHLPRLGFTAPSTPHDILQHIAHGIDIITIPFVIAATDAGIALDFAFPPPARNATNERDLDNPLPLAIDMWAATHATGIYPLTTGCECYTCTSHHRAYLQHLLAAKELLGWVLLQIHNHHTLDLFFAGVRLSIAGGTFEQEVERFAQAYESRLPEKTGQGPRIRGYQYKSEGRGEAKKNKAPFTMLDDGREKLAESALPAANADASELEEQGFAEKDVQ</sequence>
<evidence type="ECO:0000256" key="6">
    <source>
        <dbReference type="SAM" id="MobiDB-lite"/>
    </source>
</evidence>
<keyword evidence="3 5" id="KW-0479">Metal-binding</keyword>
<feature type="binding site" evidence="5">
    <location>
        <position position="349"/>
    </location>
    <ligand>
        <name>Zn(2+)</name>
        <dbReference type="ChEBI" id="CHEBI:29105"/>
    </ligand>
</feature>
<comment type="similarity">
    <text evidence="5">Belongs to the queuine tRNA-ribosyltransferase family. QTRT2 subfamily.</text>
</comment>
<dbReference type="GO" id="GO:0008479">
    <property type="term" value="F:tRNA-guanosine(34) queuine transglycosylase activity"/>
    <property type="evidence" value="ECO:0007669"/>
    <property type="project" value="UniProtKB-UniRule"/>
</dbReference>
<name>A0AAV9JAS0_9PEZI</name>
<keyword evidence="9" id="KW-1185">Reference proteome</keyword>
<dbReference type="InterPro" id="IPR050852">
    <property type="entry name" value="Queuine_tRNA-ribosyltrfase"/>
</dbReference>
<keyword evidence="4 5" id="KW-0862">Zinc</keyword>
<accession>A0AAV9JAS0</accession>
<dbReference type="EMBL" id="JAVFHQ010000043">
    <property type="protein sequence ID" value="KAK4542248.1"/>
    <property type="molecule type" value="Genomic_DNA"/>
</dbReference>
<dbReference type="GO" id="GO:0005737">
    <property type="term" value="C:cytoplasm"/>
    <property type="evidence" value="ECO:0007669"/>
    <property type="project" value="UniProtKB-SubCell"/>
</dbReference>
<evidence type="ECO:0000313" key="8">
    <source>
        <dbReference type="EMBL" id="KAK4542248.1"/>
    </source>
</evidence>
<keyword evidence="2 5" id="KW-0819">tRNA processing</keyword>
<protein>
    <recommendedName>
        <fullName evidence="5">Queuine tRNA-ribosyltransferase accessory subunit 2</fullName>
    </recommendedName>
    <alternativeName>
        <fullName evidence="5">Queuine tRNA-ribosyltransferase domain-containing protein 1</fullName>
    </alternativeName>
</protein>
<gene>
    <name evidence="8" type="ORF">LTR36_006901</name>
</gene>
<evidence type="ECO:0000313" key="9">
    <source>
        <dbReference type="Proteomes" id="UP001324427"/>
    </source>
</evidence>
<comment type="caution">
    <text evidence="8">The sequence shown here is derived from an EMBL/GenBank/DDBJ whole genome shotgun (WGS) entry which is preliminary data.</text>
</comment>
<comment type="subcellular location">
    <subcellularLocation>
        <location evidence="5">Cytoplasm</location>
    </subcellularLocation>
</comment>
<dbReference type="InterPro" id="IPR002616">
    <property type="entry name" value="tRNA_ribo_trans-like"/>
</dbReference>